<sequence>MRLPKSVLGVLAAGALLLGGAVPAVAEDAVPGDGPTTSVSAPADEAGG</sequence>
<reference evidence="2" key="1">
    <citation type="submission" date="2013-12" db="EMBL/GenBank/DDBJ databases">
        <title>A Varibaculum cambriense genome reconstructed from a premature infant gut community with otherwise low bacterial novelty that shifts toward anaerobic metabolism during the third week of life.</title>
        <authorList>
            <person name="Brown C.T."/>
            <person name="Sharon I."/>
            <person name="Thomas B.C."/>
            <person name="Castelle C.J."/>
            <person name="Morowitz M.J."/>
            <person name="Banfield J.F."/>
        </authorList>
    </citation>
    <scope>NUCLEOTIDE SEQUENCE</scope>
</reference>
<comment type="caution">
    <text evidence="2">The sequence shown here is derived from an EMBL/GenBank/DDBJ whole genome shotgun (WGS) entry which is preliminary data.</text>
</comment>
<gene>
    <name evidence="3" type="ORF">Q604_UNBC05270G0001</name>
    <name evidence="2" type="ORF">Q604_UNBC12799G0001</name>
</gene>
<organism evidence="2">
    <name type="scientific">human gut metagenome</name>
    <dbReference type="NCBI Taxonomy" id="408170"/>
    <lineage>
        <taxon>unclassified sequences</taxon>
        <taxon>metagenomes</taxon>
        <taxon>organismal metagenomes</taxon>
    </lineage>
</organism>
<evidence type="ECO:0000313" key="3">
    <source>
        <dbReference type="EMBL" id="ETJ40807.1"/>
    </source>
</evidence>
<name>W1XR93_9ZZZZ</name>
<proteinExistence type="predicted"/>
<protein>
    <submittedName>
        <fullName evidence="2">Uncharacterized protein</fullName>
    </submittedName>
</protein>
<dbReference type="EMBL" id="AZMM01005270">
    <property type="protein sequence ID" value="ETJ40807.1"/>
    <property type="molecule type" value="Genomic_DNA"/>
</dbReference>
<dbReference type="EMBL" id="AZMM01012799">
    <property type="protein sequence ID" value="ETJ32752.1"/>
    <property type="molecule type" value="Genomic_DNA"/>
</dbReference>
<feature type="non-terminal residue" evidence="2">
    <location>
        <position position="48"/>
    </location>
</feature>
<evidence type="ECO:0000256" key="1">
    <source>
        <dbReference type="SAM" id="MobiDB-lite"/>
    </source>
</evidence>
<evidence type="ECO:0000313" key="2">
    <source>
        <dbReference type="EMBL" id="ETJ32752.1"/>
    </source>
</evidence>
<feature type="region of interest" description="Disordered" evidence="1">
    <location>
        <begin position="29"/>
        <end position="48"/>
    </location>
</feature>
<accession>W1XR93</accession>
<dbReference type="AlphaFoldDB" id="W1XR93"/>